<organism evidence="9 10">
    <name type="scientific">Kluyvera cryocrescens</name>
    <name type="common">Kluyvera citrophila</name>
    <dbReference type="NCBI Taxonomy" id="580"/>
    <lineage>
        <taxon>Bacteria</taxon>
        <taxon>Pseudomonadati</taxon>
        <taxon>Pseudomonadota</taxon>
        <taxon>Gammaproteobacteria</taxon>
        <taxon>Enterobacterales</taxon>
        <taxon>Enterobacteriaceae</taxon>
        <taxon>Kluyvera</taxon>
    </lineage>
</organism>
<accession>A0A485AEX6</accession>
<comment type="similarity">
    <text evidence="2">Belongs to the IgaA family.</text>
</comment>
<evidence type="ECO:0000313" key="10">
    <source>
        <dbReference type="Proteomes" id="UP000401081"/>
    </source>
</evidence>
<feature type="transmembrane region" description="Helical" evidence="8">
    <location>
        <begin position="205"/>
        <end position="221"/>
    </location>
</feature>
<feature type="transmembrane region" description="Helical" evidence="8">
    <location>
        <begin position="6"/>
        <end position="22"/>
    </location>
</feature>
<evidence type="ECO:0000256" key="8">
    <source>
        <dbReference type="SAM" id="Phobius"/>
    </source>
</evidence>
<evidence type="ECO:0000256" key="5">
    <source>
        <dbReference type="ARBA" id="ARBA00022692"/>
    </source>
</evidence>
<feature type="transmembrane region" description="Helical" evidence="8">
    <location>
        <begin position="227"/>
        <end position="248"/>
    </location>
</feature>
<dbReference type="GO" id="GO:0005886">
    <property type="term" value="C:plasma membrane"/>
    <property type="evidence" value="ECO:0007669"/>
    <property type="project" value="UniProtKB-SubCell"/>
</dbReference>
<gene>
    <name evidence="9" type="primary">igaA_2</name>
    <name evidence="9" type="ORF">NCTC12993_01141</name>
</gene>
<evidence type="ECO:0000256" key="3">
    <source>
        <dbReference type="ARBA" id="ARBA00022475"/>
    </source>
</evidence>
<keyword evidence="6 8" id="KW-1133">Transmembrane helix</keyword>
<reference evidence="9 10" key="1">
    <citation type="submission" date="2019-03" db="EMBL/GenBank/DDBJ databases">
        <authorList>
            <consortium name="Pathogen Informatics"/>
        </authorList>
    </citation>
    <scope>NUCLEOTIDE SEQUENCE [LARGE SCALE GENOMIC DNA]</scope>
    <source>
        <strain evidence="9 10">NCTC12993</strain>
    </source>
</reference>
<dbReference type="Pfam" id="PF07095">
    <property type="entry name" value="IgaA"/>
    <property type="match status" value="1"/>
</dbReference>
<keyword evidence="7 8" id="KW-0472">Membrane</keyword>
<evidence type="ECO:0000256" key="2">
    <source>
        <dbReference type="ARBA" id="ARBA00009494"/>
    </source>
</evidence>
<dbReference type="InterPro" id="IPR010771">
    <property type="entry name" value="IgaA"/>
</dbReference>
<dbReference type="Proteomes" id="UP000401081">
    <property type="component" value="Unassembled WGS sequence"/>
</dbReference>
<name>A0A485AEX6_KLUCR</name>
<evidence type="ECO:0000256" key="7">
    <source>
        <dbReference type="ARBA" id="ARBA00023136"/>
    </source>
</evidence>
<evidence type="ECO:0000256" key="1">
    <source>
        <dbReference type="ARBA" id="ARBA00004429"/>
    </source>
</evidence>
<keyword evidence="5 8" id="KW-0812">Transmembrane</keyword>
<evidence type="ECO:0000313" key="9">
    <source>
        <dbReference type="EMBL" id="VFS58911.1"/>
    </source>
</evidence>
<evidence type="ECO:0000256" key="4">
    <source>
        <dbReference type="ARBA" id="ARBA00022519"/>
    </source>
</evidence>
<dbReference type="AlphaFoldDB" id="A0A485AEX6"/>
<keyword evidence="10" id="KW-1185">Reference proteome</keyword>
<evidence type="ECO:0000256" key="6">
    <source>
        <dbReference type="ARBA" id="ARBA00022989"/>
    </source>
</evidence>
<proteinExistence type="inferred from homology"/>
<comment type="subcellular location">
    <subcellularLocation>
        <location evidence="1">Cell inner membrane</location>
        <topology evidence="1">Multi-pass membrane protein</topology>
    </subcellularLocation>
</comment>
<keyword evidence="3" id="KW-1003">Cell membrane</keyword>
<dbReference type="EMBL" id="CAADJD010000013">
    <property type="protein sequence ID" value="VFS58911.1"/>
    <property type="molecule type" value="Genomic_DNA"/>
</dbReference>
<sequence length="254" mass="28381">MGTLMIFTVAILICAVLVGWLFRKRTKRLQLPWLHLFPGATTRKLTDEERQGVENYLGDLNRERQVPASGATIAPAALALSAQSHTVFQLTRAITRYGITTDDPNKWRYFLDSVEVHLPPFWEQHITDENSIELIVTDDMPLVIALNGHSLKAYSQGNKQFVIESSSSTQASIRGEESEQIELLNIRQETHEEHALSRPDGLREALLIVVAFLLFYCSLISPAVFSPWILCGAVLLLCGGLWGAICATHEIIIT</sequence>
<protein>
    <submittedName>
        <fullName evidence="9">Intracellular growth attenuator protein igaA</fullName>
    </submittedName>
</protein>
<keyword evidence="4" id="KW-0997">Cell inner membrane</keyword>